<gene>
    <name evidence="1" type="ORF">ABID49_001883</name>
</gene>
<proteinExistence type="predicted"/>
<comment type="caution">
    <text evidence="1">The sequence shown here is derived from an EMBL/GenBank/DDBJ whole genome shotgun (WGS) entry which is preliminary data.</text>
</comment>
<evidence type="ECO:0000313" key="1">
    <source>
        <dbReference type="EMBL" id="MET3575976.1"/>
    </source>
</evidence>
<accession>A0ABV2GCG8</accession>
<sequence length="175" mass="19952">MNGEQLKGLNGNGNRSERFGRKFKPFVGLSFFRDGDMGSKLLTLRWQAERSAHRTRYILLKQLQRPAFFKTEIDDPRPGLWTEEVKAVEPDFKGPVAERRFLKGFFQVLQLLLIHAADEKERHVQIIGMGNSLISFPEIFGLLKLAGNRMHLLGHPNPDKVMGGHLLCSFPGFHV</sequence>
<keyword evidence="2" id="KW-1185">Reference proteome</keyword>
<name>A0ABV2GCG8_9BACL</name>
<dbReference type="EMBL" id="JBEPLW010000014">
    <property type="protein sequence ID" value="MET3575976.1"/>
    <property type="molecule type" value="Genomic_DNA"/>
</dbReference>
<protein>
    <submittedName>
        <fullName evidence="1">Uncharacterized protein</fullName>
    </submittedName>
</protein>
<evidence type="ECO:0000313" key="2">
    <source>
        <dbReference type="Proteomes" id="UP001549099"/>
    </source>
</evidence>
<dbReference type="Proteomes" id="UP001549099">
    <property type="component" value="Unassembled WGS sequence"/>
</dbReference>
<reference evidence="1 2" key="1">
    <citation type="submission" date="2024-06" db="EMBL/GenBank/DDBJ databases">
        <title>Genomic Encyclopedia of Type Strains, Phase IV (KMG-IV): sequencing the most valuable type-strain genomes for metagenomic binning, comparative biology and taxonomic classification.</title>
        <authorList>
            <person name="Goeker M."/>
        </authorList>
    </citation>
    <scope>NUCLEOTIDE SEQUENCE [LARGE SCALE GENOMIC DNA]</scope>
    <source>
        <strain evidence="1 2">DSM 26128</strain>
    </source>
</reference>
<organism evidence="1 2">
    <name type="scientific">Bhargavaea ullalensis</name>
    <dbReference type="NCBI Taxonomy" id="1265685"/>
    <lineage>
        <taxon>Bacteria</taxon>
        <taxon>Bacillati</taxon>
        <taxon>Bacillota</taxon>
        <taxon>Bacilli</taxon>
        <taxon>Bacillales</taxon>
        <taxon>Caryophanaceae</taxon>
        <taxon>Bhargavaea</taxon>
    </lineage>
</organism>